<sequence length="378" mass="40478">MGHHSRLCWQPLCGQALARQALAVRDSASCAPVVRQDTVAQDAVAIPDAHGAPAVPSRRLGMNHPDTKHLSAVVYRLHGGVQAATSCVPVECSRQPLLTALCPQYQLMVGGVVPRPIAFISGISADGVENLTPFSWFNIVTSDPAVISLSLLHHQPTTDASALKDIAASILAAQLRCQARLRALSTAHQRLRRQCAPARQQVDAQQPYPHPQLQSPAHAPSSMGSSQRALSPATLVSSNCTGPTSYIIAAGRSSARLPPTAPTCSQRCARIMDYPRIGCAVKIKIPAHVLRPRSLFSFDGSAVKEADPAVRRLYSLAARRVCFSRALVSPLDAHDVSIIIRFRTNHGLSPSVKAQHGPATIECVMACGTQTPTRRTLR</sequence>
<accession>A0A1X6N3M7</accession>
<dbReference type="AlphaFoldDB" id="A0A1X6N3M7"/>
<gene>
    <name evidence="6" type="ORF">POSPLADRAFT_1141434</name>
</gene>
<name>A0A1X6N3M7_9APHY</name>
<keyword evidence="3" id="KW-0288">FMN</keyword>
<evidence type="ECO:0000256" key="3">
    <source>
        <dbReference type="ARBA" id="ARBA00022643"/>
    </source>
</evidence>
<dbReference type="GeneID" id="36330251"/>
<proteinExistence type="inferred from homology"/>
<keyword evidence="7" id="KW-1185">Reference proteome</keyword>
<dbReference type="Gene3D" id="2.30.110.10">
    <property type="entry name" value="Electron Transport, Fmn-binding Protein, Chain A"/>
    <property type="match status" value="1"/>
</dbReference>
<comment type="cofactor">
    <cofactor evidence="1">
        <name>FMN</name>
        <dbReference type="ChEBI" id="CHEBI:58210"/>
    </cofactor>
</comment>
<evidence type="ECO:0000256" key="5">
    <source>
        <dbReference type="SAM" id="MobiDB-lite"/>
    </source>
</evidence>
<dbReference type="OrthoDB" id="10276077at2759"/>
<dbReference type="EMBL" id="KZ110596">
    <property type="protein sequence ID" value="OSX63120.1"/>
    <property type="molecule type" value="Genomic_DNA"/>
</dbReference>
<evidence type="ECO:0000256" key="4">
    <source>
        <dbReference type="ARBA" id="ARBA00038054"/>
    </source>
</evidence>
<evidence type="ECO:0000256" key="1">
    <source>
        <dbReference type="ARBA" id="ARBA00001917"/>
    </source>
</evidence>
<evidence type="ECO:0000256" key="2">
    <source>
        <dbReference type="ARBA" id="ARBA00022630"/>
    </source>
</evidence>
<keyword evidence="2" id="KW-0285">Flavoprotein</keyword>
<dbReference type="InterPro" id="IPR012349">
    <property type="entry name" value="Split_barrel_FMN-bd"/>
</dbReference>
<dbReference type="PANTHER" id="PTHR33798">
    <property type="entry name" value="FLAVOPROTEIN OXYGENASE"/>
    <property type="match status" value="1"/>
</dbReference>
<protein>
    <recommendedName>
        <fullName evidence="8">Flavin reductase like domain-containing protein</fullName>
    </recommendedName>
</protein>
<organism evidence="6 7">
    <name type="scientific">Postia placenta MAD-698-R-SB12</name>
    <dbReference type="NCBI Taxonomy" id="670580"/>
    <lineage>
        <taxon>Eukaryota</taxon>
        <taxon>Fungi</taxon>
        <taxon>Dikarya</taxon>
        <taxon>Basidiomycota</taxon>
        <taxon>Agaricomycotina</taxon>
        <taxon>Agaricomycetes</taxon>
        <taxon>Polyporales</taxon>
        <taxon>Adustoporiaceae</taxon>
        <taxon>Rhodonia</taxon>
    </lineage>
</organism>
<evidence type="ECO:0000313" key="7">
    <source>
        <dbReference type="Proteomes" id="UP000194127"/>
    </source>
</evidence>
<evidence type="ECO:0000313" key="6">
    <source>
        <dbReference type="EMBL" id="OSX63120.1"/>
    </source>
</evidence>
<dbReference type="Proteomes" id="UP000194127">
    <property type="component" value="Unassembled WGS sequence"/>
</dbReference>
<feature type="region of interest" description="Disordered" evidence="5">
    <location>
        <begin position="195"/>
        <end position="228"/>
    </location>
</feature>
<dbReference type="RefSeq" id="XP_024339914.1">
    <property type="nucleotide sequence ID" value="XM_024485302.1"/>
</dbReference>
<dbReference type="PANTHER" id="PTHR33798:SF5">
    <property type="entry name" value="FLAVIN REDUCTASE LIKE DOMAIN-CONTAINING PROTEIN"/>
    <property type="match status" value="1"/>
</dbReference>
<evidence type="ECO:0008006" key="8">
    <source>
        <dbReference type="Google" id="ProtNLM"/>
    </source>
</evidence>
<comment type="similarity">
    <text evidence="4">Belongs to the flavoredoxin family.</text>
</comment>
<reference evidence="6 7" key="1">
    <citation type="submission" date="2017-04" db="EMBL/GenBank/DDBJ databases">
        <title>Genome Sequence of the Model Brown-Rot Fungus Postia placenta SB12.</title>
        <authorList>
            <consortium name="DOE Joint Genome Institute"/>
            <person name="Gaskell J."/>
            <person name="Kersten P."/>
            <person name="Larrondo L.F."/>
            <person name="Canessa P."/>
            <person name="Martinez D."/>
            <person name="Hibbett D."/>
            <person name="Schmoll M."/>
            <person name="Kubicek C.P."/>
            <person name="Martinez A.T."/>
            <person name="Yadav J."/>
            <person name="Master E."/>
            <person name="Magnuson J.K."/>
            <person name="James T."/>
            <person name="Yaver D."/>
            <person name="Berka R."/>
            <person name="Labutti K."/>
            <person name="Lipzen A."/>
            <person name="Aerts A."/>
            <person name="Barry K."/>
            <person name="Henrissat B."/>
            <person name="Blanchette R."/>
            <person name="Grigoriev I."/>
            <person name="Cullen D."/>
        </authorList>
    </citation>
    <scope>NUCLEOTIDE SEQUENCE [LARGE SCALE GENOMIC DNA]</scope>
    <source>
        <strain evidence="6 7">MAD-698-R-SB12</strain>
    </source>
</reference>
<dbReference type="SUPFAM" id="SSF50475">
    <property type="entry name" value="FMN-binding split barrel"/>
    <property type="match status" value="1"/>
</dbReference>